<dbReference type="GO" id="GO:0004315">
    <property type="term" value="F:3-oxoacyl-[acyl-carrier-protein] synthase activity"/>
    <property type="evidence" value="ECO:0007669"/>
    <property type="project" value="InterPro"/>
</dbReference>
<dbReference type="SUPFAM" id="SSF53901">
    <property type="entry name" value="Thiolase-like"/>
    <property type="match status" value="1"/>
</dbReference>
<accession>A0AAV8ZH01</accession>
<keyword evidence="1" id="KW-0808">Transferase</keyword>
<dbReference type="AlphaFoldDB" id="A0AAV8ZH01"/>
<sequence>MSMQARRLSYFLKLKGPSLITYTACSSSLYAIEHAFKAIMLGEIENAIVGGTNVCLDPLYTLQFAR</sequence>
<evidence type="ECO:0000313" key="4">
    <source>
        <dbReference type="Proteomes" id="UP001162156"/>
    </source>
</evidence>
<organism evidence="3 4">
    <name type="scientific">Rhamnusium bicolor</name>
    <dbReference type="NCBI Taxonomy" id="1586634"/>
    <lineage>
        <taxon>Eukaryota</taxon>
        <taxon>Metazoa</taxon>
        <taxon>Ecdysozoa</taxon>
        <taxon>Arthropoda</taxon>
        <taxon>Hexapoda</taxon>
        <taxon>Insecta</taxon>
        <taxon>Pterygota</taxon>
        <taxon>Neoptera</taxon>
        <taxon>Endopterygota</taxon>
        <taxon>Coleoptera</taxon>
        <taxon>Polyphaga</taxon>
        <taxon>Cucujiformia</taxon>
        <taxon>Chrysomeloidea</taxon>
        <taxon>Cerambycidae</taxon>
        <taxon>Lepturinae</taxon>
        <taxon>Rhagiini</taxon>
        <taxon>Rhamnusium</taxon>
    </lineage>
</organism>
<protein>
    <recommendedName>
        <fullName evidence="2">Beta-ketoacyl synthase-like N-terminal domain-containing protein</fullName>
    </recommendedName>
</protein>
<evidence type="ECO:0000256" key="1">
    <source>
        <dbReference type="ARBA" id="ARBA00022679"/>
    </source>
</evidence>
<dbReference type="Pfam" id="PF00109">
    <property type="entry name" value="ketoacyl-synt"/>
    <property type="match status" value="1"/>
</dbReference>
<dbReference type="Proteomes" id="UP001162156">
    <property type="component" value="Unassembled WGS sequence"/>
</dbReference>
<dbReference type="PANTHER" id="PTHR43775:SF23">
    <property type="entry name" value="FATTY ACID SYNTHASE 3"/>
    <property type="match status" value="1"/>
</dbReference>
<evidence type="ECO:0000313" key="3">
    <source>
        <dbReference type="EMBL" id="KAJ8963951.1"/>
    </source>
</evidence>
<gene>
    <name evidence="3" type="ORF">NQ314_005282</name>
</gene>
<dbReference type="EMBL" id="JANEYF010001459">
    <property type="protein sequence ID" value="KAJ8963951.1"/>
    <property type="molecule type" value="Genomic_DNA"/>
</dbReference>
<feature type="domain" description="Beta-ketoacyl synthase-like N-terminal" evidence="2">
    <location>
        <begin position="2"/>
        <end position="65"/>
    </location>
</feature>
<keyword evidence="4" id="KW-1185">Reference proteome</keyword>
<dbReference type="PANTHER" id="PTHR43775">
    <property type="entry name" value="FATTY ACID SYNTHASE"/>
    <property type="match status" value="1"/>
</dbReference>
<dbReference type="InterPro" id="IPR050091">
    <property type="entry name" value="PKS_NRPS_Biosynth_Enz"/>
</dbReference>
<reference evidence="3" key="1">
    <citation type="journal article" date="2023" name="Insect Mol. Biol.">
        <title>Genome sequencing provides insights into the evolution of gene families encoding plant cell wall-degrading enzymes in longhorned beetles.</title>
        <authorList>
            <person name="Shin N.R."/>
            <person name="Okamura Y."/>
            <person name="Kirsch R."/>
            <person name="Pauchet Y."/>
        </authorList>
    </citation>
    <scope>NUCLEOTIDE SEQUENCE</scope>
    <source>
        <strain evidence="3">RBIC_L_NR</strain>
    </source>
</reference>
<evidence type="ECO:0000259" key="2">
    <source>
        <dbReference type="Pfam" id="PF00109"/>
    </source>
</evidence>
<dbReference type="GO" id="GO:0004312">
    <property type="term" value="F:fatty acid synthase activity"/>
    <property type="evidence" value="ECO:0007669"/>
    <property type="project" value="TreeGrafter"/>
</dbReference>
<comment type="caution">
    <text evidence="3">The sequence shown here is derived from an EMBL/GenBank/DDBJ whole genome shotgun (WGS) entry which is preliminary data.</text>
</comment>
<name>A0AAV8ZH01_9CUCU</name>
<dbReference type="Gene3D" id="3.40.47.10">
    <property type="match status" value="1"/>
</dbReference>
<proteinExistence type="predicted"/>
<dbReference type="PROSITE" id="PS00606">
    <property type="entry name" value="KS3_1"/>
    <property type="match status" value="1"/>
</dbReference>
<dbReference type="InterPro" id="IPR018201">
    <property type="entry name" value="Ketoacyl_synth_AS"/>
</dbReference>
<dbReference type="GO" id="GO:0006633">
    <property type="term" value="P:fatty acid biosynthetic process"/>
    <property type="evidence" value="ECO:0007669"/>
    <property type="project" value="InterPro"/>
</dbReference>
<dbReference type="InterPro" id="IPR016039">
    <property type="entry name" value="Thiolase-like"/>
</dbReference>
<dbReference type="InterPro" id="IPR014030">
    <property type="entry name" value="Ketoacyl_synth_N"/>
</dbReference>